<comment type="caution">
    <text evidence="3">The sequence shown here is derived from an EMBL/GenBank/DDBJ whole genome shotgun (WGS) entry which is preliminary data.</text>
</comment>
<protein>
    <submittedName>
        <fullName evidence="3">TnsD family Tn7-like transposition protein</fullName>
    </submittedName>
</protein>
<feature type="domain" description="TniQ" evidence="1">
    <location>
        <begin position="3"/>
        <end position="157"/>
    </location>
</feature>
<dbReference type="Proteomes" id="UP001500782">
    <property type="component" value="Unassembled WGS sequence"/>
</dbReference>
<gene>
    <name evidence="3" type="ORF">GCM10008967_11520</name>
</gene>
<keyword evidence="4" id="KW-1185">Reference proteome</keyword>
<proteinExistence type="predicted"/>
<evidence type="ECO:0000259" key="2">
    <source>
        <dbReference type="Pfam" id="PF15978"/>
    </source>
</evidence>
<dbReference type="EMBL" id="BAAADJ010000011">
    <property type="protein sequence ID" value="GAA0322715.1"/>
    <property type="molecule type" value="Genomic_DNA"/>
</dbReference>
<organism evidence="3 4">
    <name type="scientific">Bacillus carboniphilus</name>
    <dbReference type="NCBI Taxonomy" id="86663"/>
    <lineage>
        <taxon>Bacteria</taxon>
        <taxon>Bacillati</taxon>
        <taxon>Bacillota</taxon>
        <taxon>Bacilli</taxon>
        <taxon>Bacillales</taxon>
        <taxon>Bacillaceae</taxon>
        <taxon>Bacillus</taxon>
    </lineage>
</organism>
<dbReference type="InterPro" id="IPR032750">
    <property type="entry name" value="TnsD_C"/>
</dbReference>
<reference evidence="3 4" key="1">
    <citation type="journal article" date="2019" name="Int. J. Syst. Evol. Microbiol.">
        <title>The Global Catalogue of Microorganisms (GCM) 10K type strain sequencing project: providing services to taxonomists for standard genome sequencing and annotation.</title>
        <authorList>
            <consortium name="The Broad Institute Genomics Platform"/>
            <consortium name="The Broad Institute Genome Sequencing Center for Infectious Disease"/>
            <person name="Wu L."/>
            <person name="Ma J."/>
        </authorList>
    </citation>
    <scope>NUCLEOTIDE SEQUENCE [LARGE SCALE GENOMIC DNA]</scope>
    <source>
        <strain evidence="3 4">JCM 9731</strain>
    </source>
</reference>
<dbReference type="Gene3D" id="1.10.10.60">
    <property type="entry name" value="Homeodomain-like"/>
    <property type="match status" value="1"/>
</dbReference>
<name>A0ABN0W1L2_9BACI</name>
<dbReference type="Pfam" id="PF06527">
    <property type="entry name" value="TniQ"/>
    <property type="match status" value="1"/>
</dbReference>
<dbReference type="Pfam" id="PF15978">
    <property type="entry name" value="TnsD"/>
    <property type="match status" value="1"/>
</dbReference>
<accession>A0ABN0W1L2</accession>
<dbReference type="SUPFAM" id="SSF46689">
    <property type="entry name" value="Homeodomain-like"/>
    <property type="match status" value="1"/>
</dbReference>
<evidence type="ECO:0000313" key="4">
    <source>
        <dbReference type="Proteomes" id="UP001500782"/>
    </source>
</evidence>
<dbReference type="InterPro" id="IPR009057">
    <property type="entry name" value="Homeodomain-like_sf"/>
</dbReference>
<feature type="domain" description="Transposon Tn7 transposition protein TnsD C-terminal" evidence="2">
    <location>
        <begin position="198"/>
        <end position="549"/>
    </location>
</feature>
<evidence type="ECO:0000259" key="1">
    <source>
        <dbReference type="Pfam" id="PF06527"/>
    </source>
</evidence>
<evidence type="ECO:0000313" key="3">
    <source>
        <dbReference type="EMBL" id="GAA0322715.1"/>
    </source>
</evidence>
<dbReference type="RefSeq" id="WP_343797162.1">
    <property type="nucleotide sequence ID" value="NZ_BAAADJ010000011.1"/>
</dbReference>
<dbReference type="InterPro" id="IPR009492">
    <property type="entry name" value="TniQ"/>
</dbReference>
<sequence length="619" mass="72893">MLPFFPNLYPDELLYSSIARYHFYSGNLDCKDTLEELFDSRSVIPSVEIGSHFSILSKNLGSQYSIESLLANHTIYPYYAMFLSKERQLEVLQDVKEDGQGLYTRLGIVAGSICRKYGLYYCALCAKTDREQYGEPYIHREHQLQGIDYCPHHEVPLKKYPVKRNIASRIEYIRFNIEHMELSDIYEVEPFVEIKIHLAKQAYKILQQPLHIVSRQDIHLKYRGLLRELELVTSSNRIRQKELYSRVQNKIPTNFLAQYKSVLDVRDEYSWLKVITRNLKRHVHPFRHLLLLYVLEQDVDDLIDLQEDKGPFGEGPFPCLNRAASHYQKLVISNVEVSKDFKTNSPIGTFSCSCGLIYSRKGPDQSSYDRMRIGRVKKFGHVWLEKLQQLVKEGLSIRAIAKEIGVDSKTVKRYLSENVEITKIMPVSNRQLIDQYKHEILEMIKQFPQLSRTAIRAKCKKQYIYLYRHDKDWLMNVLPSKQRKQEPTKVVNWPKRDQKYVAKIKKLYKELLNLEKAVRITKPLLGKRLGISANLERHLEKLPKTEKLLSEITETVQQFQIRRCCKTIDKMLHEDDQVMLWKVQRLAGVKSHHFYEIKNCLEEYLQQKQDVKNNEQSTS</sequence>